<dbReference type="InParanoid" id="A0A1Y2LT83"/>
<evidence type="ECO:0000313" key="8">
    <source>
        <dbReference type="Proteomes" id="UP000193240"/>
    </source>
</evidence>
<evidence type="ECO:0000313" key="7">
    <source>
        <dbReference type="EMBL" id="OSS46178.1"/>
    </source>
</evidence>
<reference evidence="7 8" key="1">
    <citation type="journal article" date="2017" name="Genome Announc.">
        <title>Genome sequence of the saprophytic ascomycete Epicoccum nigrum ICMP 19927 strain isolated from New Zealand.</title>
        <authorList>
            <person name="Fokin M."/>
            <person name="Fleetwood D."/>
            <person name="Weir B.S."/>
            <person name="Villas-Boas S.G."/>
        </authorList>
    </citation>
    <scope>NUCLEOTIDE SEQUENCE [LARGE SCALE GENOMIC DNA]</scope>
    <source>
        <strain evidence="7 8">ICMP 19927</strain>
    </source>
</reference>
<feature type="transmembrane region" description="Helical" evidence="6">
    <location>
        <begin position="572"/>
        <end position="592"/>
    </location>
</feature>
<sequence length="593" mass="64786">MSPGISITSPRHCFLLKRHTHRLKTPLRVVNMNCPSKTDEDILLNPTWNQNPPRFAADLTTCQDLNGIANARELGDADQLCGGAKGLRRYEMDQTQFQEKEKQSTAALGKGVESPQNGPCTRTITAWKDHDHAGASTASHNLPWTTLRSWAYWILSVLCTSMAMSFLSGDRTLSNTAAKAALQAASSPSATHHYTKRDGCAVGGAKPDYNLPFHVGGLFIILFVSSSACAFPILVIKFPRLRIPASFLFSAKHFGTGVLIATAFVHLLPTAFLSLSDPCLSSFWTEDYQAAPGAIMLASIFFVTIVEMVFSPGRHCCGGNEGVKGVARDTKQEKEDEVRTASELQAQMRRTYSDGSMQDQVRVMGNLRGRVTSISRTLSQYRADNQRQDATESAIEEETPVTDGREDHGEQAVKDPESHLQDFKMTPEQAHKKAVLQCFLLEMGILFHSIFIGMSLAVAIGNDFVVLLIAIIFHQTFEGLALGVRIAAISWPACSPQPWLMAVAYGCTTPLGQAIGIATHTLYTPDSEVGLLVVGIMNAISSGFLVFASLVELMSEDFLSDESWKVLRGKKRVIACLLVFFGAFLMSLVGAWA</sequence>
<dbReference type="EMBL" id="KZ107852">
    <property type="protein sequence ID" value="OSS46178.1"/>
    <property type="molecule type" value="Genomic_DNA"/>
</dbReference>
<evidence type="ECO:0000256" key="2">
    <source>
        <dbReference type="ARBA" id="ARBA00022692"/>
    </source>
</evidence>
<feature type="transmembrane region" description="Helical" evidence="6">
    <location>
        <begin position="213"/>
        <end position="235"/>
    </location>
</feature>
<evidence type="ECO:0000256" key="4">
    <source>
        <dbReference type="ARBA" id="ARBA00023136"/>
    </source>
</evidence>
<feature type="transmembrane region" description="Helical" evidence="6">
    <location>
        <begin position="434"/>
        <end position="458"/>
    </location>
</feature>
<dbReference type="PANTHER" id="PTHR11040">
    <property type="entry name" value="ZINC/IRON TRANSPORTER"/>
    <property type="match status" value="1"/>
</dbReference>
<keyword evidence="8" id="KW-1185">Reference proteome</keyword>
<dbReference type="Proteomes" id="UP000193240">
    <property type="component" value="Unassembled WGS sequence"/>
</dbReference>
<evidence type="ECO:0000256" key="1">
    <source>
        <dbReference type="ARBA" id="ARBA00004141"/>
    </source>
</evidence>
<feature type="transmembrane region" description="Helical" evidence="6">
    <location>
        <begin position="247"/>
        <end position="268"/>
    </location>
</feature>
<feature type="transmembrane region" description="Helical" evidence="6">
    <location>
        <begin position="499"/>
        <end position="523"/>
    </location>
</feature>
<dbReference type="Pfam" id="PF02535">
    <property type="entry name" value="Zip"/>
    <property type="match status" value="1"/>
</dbReference>
<protein>
    <recommendedName>
        <fullName evidence="9">Zip-domain-containing protein</fullName>
    </recommendedName>
</protein>
<dbReference type="OMA" id="VFSPARH"/>
<gene>
    <name evidence="7" type="ORF">B5807_08174</name>
</gene>
<evidence type="ECO:0000256" key="5">
    <source>
        <dbReference type="SAM" id="MobiDB-lite"/>
    </source>
</evidence>
<keyword evidence="3 6" id="KW-1133">Transmembrane helix</keyword>
<evidence type="ECO:0000256" key="6">
    <source>
        <dbReference type="SAM" id="Phobius"/>
    </source>
</evidence>
<evidence type="ECO:0008006" key="9">
    <source>
        <dbReference type="Google" id="ProtNLM"/>
    </source>
</evidence>
<proteinExistence type="predicted"/>
<keyword evidence="4 6" id="KW-0472">Membrane</keyword>
<dbReference type="STRING" id="105696.A0A1Y2LT83"/>
<dbReference type="PANTHER" id="PTHR11040:SF55">
    <property type="entry name" value="MEMBRANE ZINC ION TRANSPORTER, PUTATIVE (AFU_ORTHOLOGUE AFUA_6G00470)-RELATED"/>
    <property type="match status" value="1"/>
</dbReference>
<feature type="transmembrane region" description="Helical" evidence="6">
    <location>
        <begin position="529"/>
        <end position="551"/>
    </location>
</feature>
<feature type="transmembrane region" description="Helical" evidence="6">
    <location>
        <begin position="150"/>
        <end position="167"/>
    </location>
</feature>
<dbReference type="GO" id="GO:0005385">
    <property type="term" value="F:zinc ion transmembrane transporter activity"/>
    <property type="evidence" value="ECO:0007669"/>
    <property type="project" value="TreeGrafter"/>
</dbReference>
<evidence type="ECO:0000256" key="3">
    <source>
        <dbReference type="ARBA" id="ARBA00022989"/>
    </source>
</evidence>
<feature type="transmembrane region" description="Helical" evidence="6">
    <location>
        <begin position="464"/>
        <end position="487"/>
    </location>
</feature>
<name>A0A1Y2LT83_EPING</name>
<feature type="region of interest" description="Disordered" evidence="5">
    <location>
        <begin position="383"/>
        <end position="410"/>
    </location>
</feature>
<dbReference type="InterPro" id="IPR003689">
    <property type="entry name" value="ZIP"/>
</dbReference>
<dbReference type="GO" id="GO:0005886">
    <property type="term" value="C:plasma membrane"/>
    <property type="evidence" value="ECO:0007669"/>
    <property type="project" value="TreeGrafter"/>
</dbReference>
<dbReference type="AlphaFoldDB" id="A0A1Y2LT83"/>
<accession>A0A1Y2LT83</accession>
<organism evidence="7 8">
    <name type="scientific">Epicoccum nigrum</name>
    <name type="common">Soil fungus</name>
    <name type="synonym">Epicoccum purpurascens</name>
    <dbReference type="NCBI Taxonomy" id="105696"/>
    <lineage>
        <taxon>Eukaryota</taxon>
        <taxon>Fungi</taxon>
        <taxon>Dikarya</taxon>
        <taxon>Ascomycota</taxon>
        <taxon>Pezizomycotina</taxon>
        <taxon>Dothideomycetes</taxon>
        <taxon>Pleosporomycetidae</taxon>
        <taxon>Pleosporales</taxon>
        <taxon>Pleosporineae</taxon>
        <taxon>Didymellaceae</taxon>
        <taxon>Epicoccum</taxon>
    </lineage>
</organism>
<comment type="subcellular location">
    <subcellularLocation>
        <location evidence="1">Membrane</location>
        <topology evidence="1">Multi-pass membrane protein</topology>
    </subcellularLocation>
</comment>
<feature type="transmembrane region" description="Helical" evidence="6">
    <location>
        <begin position="288"/>
        <end position="310"/>
    </location>
</feature>
<keyword evidence="2 6" id="KW-0812">Transmembrane</keyword>